<evidence type="ECO:0000256" key="1">
    <source>
        <dbReference type="SAM" id="MobiDB-lite"/>
    </source>
</evidence>
<name>A0A8X8C3J0_POPTO</name>
<protein>
    <submittedName>
        <fullName evidence="2">Uncharacterized protein</fullName>
    </submittedName>
</protein>
<reference evidence="2" key="1">
    <citation type="journal article" date="2020" name="bioRxiv">
        <title>Hybrid origin of Populus tomentosa Carr. identified through genome sequencing and phylogenomic analysis.</title>
        <authorList>
            <person name="An X."/>
            <person name="Gao K."/>
            <person name="Chen Z."/>
            <person name="Li J."/>
            <person name="Yang X."/>
            <person name="Yang X."/>
            <person name="Zhou J."/>
            <person name="Guo T."/>
            <person name="Zhao T."/>
            <person name="Huang S."/>
            <person name="Miao D."/>
            <person name="Khan W.U."/>
            <person name="Rao P."/>
            <person name="Ye M."/>
            <person name="Lei B."/>
            <person name="Liao W."/>
            <person name="Wang J."/>
            <person name="Ji L."/>
            <person name="Li Y."/>
            <person name="Guo B."/>
            <person name="Mustafa N.S."/>
            <person name="Li S."/>
            <person name="Yun Q."/>
            <person name="Keller S.R."/>
            <person name="Mao J."/>
            <person name="Zhang R."/>
            <person name="Strauss S.H."/>
        </authorList>
    </citation>
    <scope>NUCLEOTIDE SEQUENCE</scope>
    <source>
        <strain evidence="2">GM15</strain>
        <tissue evidence="2">Leaf</tissue>
    </source>
</reference>
<sequence length="180" mass="20593">MRSHLPVQRRRPTNISNNYTSLKEDGFIWTAKKRRFTGPTPSYSTTDSNKDTVKESSNSSSLEVSDSDPEYVVEDPEIHFDNTNSDTERLNKIVDDMMSTEECKMKLKTKTEIGENQMDKKATDFCQVEDNRTNMNDNGIAKATARAFSEGGSYEWRIYGMNSSFRSQTLRRKICGSRLS</sequence>
<gene>
    <name evidence="2" type="ORF">POTOM_054838</name>
</gene>
<accession>A0A8X8C3J0</accession>
<proteinExistence type="predicted"/>
<organism evidence="2 3">
    <name type="scientific">Populus tomentosa</name>
    <name type="common">Chinese white poplar</name>
    <dbReference type="NCBI Taxonomy" id="118781"/>
    <lineage>
        <taxon>Eukaryota</taxon>
        <taxon>Viridiplantae</taxon>
        <taxon>Streptophyta</taxon>
        <taxon>Embryophyta</taxon>
        <taxon>Tracheophyta</taxon>
        <taxon>Spermatophyta</taxon>
        <taxon>Magnoliopsida</taxon>
        <taxon>eudicotyledons</taxon>
        <taxon>Gunneridae</taxon>
        <taxon>Pentapetalae</taxon>
        <taxon>rosids</taxon>
        <taxon>fabids</taxon>
        <taxon>Malpighiales</taxon>
        <taxon>Salicaceae</taxon>
        <taxon>Saliceae</taxon>
        <taxon>Populus</taxon>
    </lineage>
</organism>
<keyword evidence="3" id="KW-1185">Reference proteome</keyword>
<dbReference type="Proteomes" id="UP000886885">
    <property type="component" value="Chromosome 17D"/>
</dbReference>
<comment type="caution">
    <text evidence="2">The sequence shown here is derived from an EMBL/GenBank/DDBJ whole genome shotgun (WGS) entry which is preliminary data.</text>
</comment>
<dbReference type="OrthoDB" id="1924020at2759"/>
<feature type="region of interest" description="Disordered" evidence="1">
    <location>
        <begin position="38"/>
        <end position="69"/>
    </location>
</feature>
<evidence type="ECO:0000313" key="3">
    <source>
        <dbReference type="Proteomes" id="UP000886885"/>
    </source>
</evidence>
<evidence type="ECO:0000313" key="2">
    <source>
        <dbReference type="EMBL" id="KAG6741574.1"/>
    </source>
</evidence>
<dbReference type="EMBL" id="JAAWWB010000034">
    <property type="protein sequence ID" value="KAG6741574.1"/>
    <property type="molecule type" value="Genomic_DNA"/>
</dbReference>
<dbReference type="AlphaFoldDB" id="A0A8X8C3J0"/>